<comment type="caution">
    <text evidence="1">The sequence shown here is derived from an EMBL/GenBank/DDBJ whole genome shotgun (WGS) entry which is preliminary data.</text>
</comment>
<dbReference type="EMBL" id="JAVRRA010028342">
    <property type="protein sequence ID" value="KAK5041882.1"/>
    <property type="molecule type" value="Genomic_DNA"/>
</dbReference>
<dbReference type="Pfam" id="PF11894">
    <property type="entry name" value="Nup192"/>
    <property type="match status" value="1"/>
</dbReference>
<dbReference type="InterPro" id="IPR021827">
    <property type="entry name" value="Nup186/Nup192/Nup205"/>
</dbReference>
<reference evidence="1 2" key="1">
    <citation type="submission" date="2023-08" db="EMBL/GenBank/DDBJ databases">
        <title>Black Yeasts Isolated from many extreme environments.</title>
        <authorList>
            <person name="Coleine C."/>
            <person name="Stajich J.E."/>
            <person name="Selbmann L."/>
        </authorList>
    </citation>
    <scope>NUCLEOTIDE SEQUENCE [LARGE SCALE GENOMIC DNA]</scope>
    <source>
        <strain evidence="1 2">CCFEE 536</strain>
    </source>
</reference>
<sequence>MAKIASKDSVLRRHSLRMVKTSGERLIEVLCDDAYAGPGTCRISALLLLDALVSLAKQENSKLMIESFTRLNFIGVLVDGIKNIPTELQESSAS</sequence>
<gene>
    <name evidence="1" type="ORF">LTR16_011700</name>
</gene>
<organism evidence="1 2">
    <name type="scientific">Cryomyces antarcticus</name>
    <dbReference type="NCBI Taxonomy" id="329879"/>
    <lineage>
        <taxon>Eukaryota</taxon>
        <taxon>Fungi</taxon>
        <taxon>Dikarya</taxon>
        <taxon>Ascomycota</taxon>
        <taxon>Pezizomycotina</taxon>
        <taxon>Dothideomycetes</taxon>
        <taxon>Dothideomycetes incertae sedis</taxon>
        <taxon>Cryomyces</taxon>
    </lineage>
</organism>
<name>A0ABR0ITG7_9PEZI</name>
<dbReference type="Proteomes" id="UP001357485">
    <property type="component" value="Unassembled WGS sequence"/>
</dbReference>
<accession>A0ABR0ITG7</accession>
<evidence type="ECO:0000313" key="2">
    <source>
        <dbReference type="Proteomes" id="UP001357485"/>
    </source>
</evidence>
<protein>
    <submittedName>
        <fullName evidence="1">Uncharacterized protein</fullName>
    </submittedName>
</protein>
<feature type="non-terminal residue" evidence="1">
    <location>
        <position position="94"/>
    </location>
</feature>
<evidence type="ECO:0000313" key="1">
    <source>
        <dbReference type="EMBL" id="KAK5041882.1"/>
    </source>
</evidence>
<keyword evidence="2" id="KW-1185">Reference proteome</keyword>
<proteinExistence type="predicted"/>